<dbReference type="InterPro" id="IPR050366">
    <property type="entry name" value="BP-dependent_transpt_permease"/>
</dbReference>
<dbReference type="Proteomes" id="UP000515708">
    <property type="component" value="Chromosome"/>
</dbReference>
<name>A0A7D8ADF5_9MICO</name>
<feature type="transmembrane region" description="Helical" evidence="7">
    <location>
        <begin position="264"/>
        <end position="289"/>
    </location>
</feature>
<feature type="transmembrane region" description="Helical" evidence="7">
    <location>
        <begin position="39"/>
        <end position="59"/>
    </location>
</feature>
<dbReference type="PANTHER" id="PTHR43386">
    <property type="entry name" value="OLIGOPEPTIDE TRANSPORT SYSTEM PERMEASE PROTEIN APPC"/>
    <property type="match status" value="1"/>
</dbReference>
<dbReference type="GO" id="GO:0005886">
    <property type="term" value="C:plasma membrane"/>
    <property type="evidence" value="ECO:0007669"/>
    <property type="project" value="UniProtKB-SubCell"/>
</dbReference>
<evidence type="ECO:0000256" key="1">
    <source>
        <dbReference type="ARBA" id="ARBA00004651"/>
    </source>
</evidence>
<protein>
    <submittedName>
        <fullName evidence="9">ABC transporter permease</fullName>
    </submittedName>
</protein>
<feature type="transmembrane region" description="Helical" evidence="7">
    <location>
        <begin position="104"/>
        <end position="127"/>
    </location>
</feature>
<keyword evidence="6 7" id="KW-0472">Membrane</keyword>
<keyword evidence="3" id="KW-1003">Cell membrane</keyword>
<evidence type="ECO:0000256" key="5">
    <source>
        <dbReference type="ARBA" id="ARBA00022989"/>
    </source>
</evidence>
<evidence type="ECO:0000313" key="9">
    <source>
        <dbReference type="EMBL" id="QMU97684.1"/>
    </source>
</evidence>
<feature type="transmembrane region" description="Helical" evidence="7">
    <location>
        <begin position="164"/>
        <end position="182"/>
    </location>
</feature>
<feature type="transmembrane region" description="Helical" evidence="7">
    <location>
        <begin position="220"/>
        <end position="244"/>
    </location>
</feature>
<reference evidence="9 10" key="1">
    <citation type="journal article" date="2020" name="Front. Microbiol.">
        <title>Design of Bacterial Strain-Specific qPCR Assays Using NGS Data and Publicly Available Resources and Its Application to Track Biocontrol Strains.</title>
        <authorList>
            <person name="Hernandez I."/>
            <person name="Sant C."/>
            <person name="Martinez R."/>
            <person name="Fernandez C."/>
        </authorList>
    </citation>
    <scope>NUCLEOTIDE SEQUENCE [LARGE SCALE GENOMIC DNA]</scope>
    <source>
        <strain evidence="9 10">B24</strain>
    </source>
</reference>
<dbReference type="PROSITE" id="PS50928">
    <property type="entry name" value="ABC_TM1"/>
    <property type="match status" value="1"/>
</dbReference>
<evidence type="ECO:0000259" key="8">
    <source>
        <dbReference type="PROSITE" id="PS50928"/>
    </source>
</evidence>
<evidence type="ECO:0000256" key="2">
    <source>
        <dbReference type="ARBA" id="ARBA00022448"/>
    </source>
</evidence>
<dbReference type="EMBL" id="CP043732">
    <property type="protein sequence ID" value="QMU97684.1"/>
    <property type="molecule type" value="Genomic_DNA"/>
</dbReference>
<feature type="domain" description="ABC transmembrane type-1" evidence="8">
    <location>
        <begin position="100"/>
        <end position="290"/>
    </location>
</feature>
<keyword evidence="4 7" id="KW-0812">Transmembrane</keyword>
<dbReference type="Pfam" id="PF12911">
    <property type="entry name" value="OppC_N"/>
    <property type="match status" value="1"/>
</dbReference>
<gene>
    <name evidence="9" type="ORF">FVO59_10985</name>
</gene>
<dbReference type="SUPFAM" id="SSF161098">
    <property type="entry name" value="MetI-like"/>
    <property type="match status" value="1"/>
</dbReference>
<dbReference type="GO" id="GO:0055085">
    <property type="term" value="P:transmembrane transport"/>
    <property type="evidence" value="ECO:0007669"/>
    <property type="project" value="InterPro"/>
</dbReference>
<feature type="transmembrane region" description="Helical" evidence="7">
    <location>
        <begin position="139"/>
        <end position="158"/>
    </location>
</feature>
<comment type="subcellular location">
    <subcellularLocation>
        <location evidence="1 7">Cell membrane</location>
        <topology evidence="1 7">Multi-pass membrane protein</topology>
    </subcellularLocation>
</comment>
<dbReference type="Gene3D" id="1.10.3720.10">
    <property type="entry name" value="MetI-like"/>
    <property type="match status" value="1"/>
</dbReference>
<evidence type="ECO:0000256" key="4">
    <source>
        <dbReference type="ARBA" id="ARBA00022692"/>
    </source>
</evidence>
<keyword evidence="5 7" id="KW-1133">Transmembrane helix</keyword>
<comment type="similarity">
    <text evidence="7">Belongs to the binding-protein-dependent transport system permease family.</text>
</comment>
<dbReference type="Pfam" id="PF00528">
    <property type="entry name" value="BPD_transp_1"/>
    <property type="match status" value="1"/>
</dbReference>
<evidence type="ECO:0000313" key="10">
    <source>
        <dbReference type="Proteomes" id="UP000515708"/>
    </source>
</evidence>
<dbReference type="RefSeq" id="WP_182252683.1">
    <property type="nucleotide sequence ID" value="NZ_CP043732.1"/>
</dbReference>
<dbReference type="CDD" id="cd06261">
    <property type="entry name" value="TM_PBP2"/>
    <property type="match status" value="1"/>
</dbReference>
<sequence>MSVDTAVVATSSARQLARRRRLDAARANWRAFAKQPGGVVGLIVMIVVVLLAIFASTLFDASTLDPTKATGAPFQPPSAEFPFGTDYLGRSLLPLMVWGARTSLTVGAAATLMSTVIGTLMGLLAGTMRGWRAAIVMRVIDFFLIIPGLVLAIVLGAILGPSSFTIIVAIGVTSWAGTARMIRAQTLSLESRGYVERARALGASQSHITWRHILPGVMPLVLANTSLAVGIAIISEATLAFLGISGGGISWGTILQQALGSGAAVAGFWWLIVIPGLAILFVVLAFTLVSRALETVVNPTLGDR</sequence>
<dbReference type="InterPro" id="IPR000515">
    <property type="entry name" value="MetI-like"/>
</dbReference>
<evidence type="ECO:0000256" key="6">
    <source>
        <dbReference type="ARBA" id="ARBA00023136"/>
    </source>
</evidence>
<dbReference type="AlphaFoldDB" id="A0A7D8ADF5"/>
<evidence type="ECO:0000256" key="7">
    <source>
        <dbReference type="RuleBase" id="RU363032"/>
    </source>
</evidence>
<dbReference type="InterPro" id="IPR035906">
    <property type="entry name" value="MetI-like_sf"/>
</dbReference>
<dbReference type="InterPro" id="IPR025966">
    <property type="entry name" value="OppC_N"/>
</dbReference>
<evidence type="ECO:0000256" key="3">
    <source>
        <dbReference type="ARBA" id="ARBA00022475"/>
    </source>
</evidence>
<keyword evidence="2 7" id="KW-0813">Transport</keyword>
<accession>A0A7D8ADF5</accession>
<proteinExistence type="inferred from homology"/>
<organism evidence="9 10">
    <name type="scientific">Microbacterium esteraromaticum</name>
    <dbReference type="NCBI Taxonomy" id="57043"/>
    <lineage>
        <taxon>Bacteria</taxon>
        <taxon>Bacillati</taxon>
        <taxon>Actinomycetota</taxon>
        <taxon>Actinomycetes</taxon>
        <taxon>Micrococcales</taxon>
        <taxon>Microbacteriaceae</taxon>
        <taxon>Microbacterium</taxon>
    </lineage>
</organism>
<dbReference type="PANTHER" id="PTHR43386:SF1">
    <property type="entry name" value="D,D-DIPEPTIDE TRANSPORT SYSTEM PERMEASE PROTEIN DDPC-RELATED"/>
    <property type="match status" value="1"/>
</dbReference>